<proteinExistence type="predicted"/>
<comment type="caution">
    <text evidence="1">The sequence shown here is derived from an EMBL/GenBank/DDBJ whole genome shotgun (WGS) entry which is preliminary data.</text>
</comment>
<evidence type="ECO:0008006" key="3">
    <source>
        <dbReference type="Google" id="ProtNLM"/>
    </source>
</evidence>
<dbReference type="Proteomes" id="UP000094769">
    <property type="component" value="Unassembled WGS sequence"/>
</dbReference>
<name>A0A7Z1AE17_9GAMM</name>
<gene>
    <name evidence="1" type="ORF">CODIS_33310</name>
</gene>
<dbReference type="RefSeq" id="WP_083220828.1">
    <property type="nucleotide sequence ID" value="NZ_MARB01000022.1"/>
</dbReference>
<sequence length="323" mass="37192">MVKKRCGIDALSSYQPKDFIETAEGLVFAVVAGDLDEERVLATLRYRRIPGGYQKLSTREGDELLKNHHPHYIHYSKARDVTLHGVHRDLVCVHHQPRQRLRTMRLQPPHDEIEEKLHRLMDLFEANGLDPEGIGITGSLLIGAQHGTSDIDLLFYRQTVFSKAREIIKSLLAKRQLQPLDSSLWREAYNRRGCSLTFDEYLWHEQRKYNKAAIEGTKFDITQLNPNPWQDLLCYRKQGTHNLKARVVDDCHSFEYPARYLLDHPAIKEAVSYTATYVGQAMQGEQVAIRGQLEVSSVGHLRIVIGTNREATDEYIKVLSRQH</sequence>
<evidence type="ECO:0000313" key="2">
    <source>
        <dbReference type="Proteomes" id="UP000094769"/>
    </source>
</evidence>
<keyword evidence="2" id="KW-1185">Reference proteome</keyword>
<dbReference type="EMBL" id="MARB01000022">
    <property type="protein sequence ID" value="ODJ86412.1"/>
    <property type="molecule type" value="Genomic_DNA"/>
</dbReference>
<organism evidence="1 2">
    <name type="scientific">Candidatus Thiodiazotropha endolucinida</name>
    <dbReference type="NCBI Taxonomy" id="1655433"/>
    <lineage>
        <taxon>Bacteria</taxon>
        <taxon>Pseudomonadati</taxon>
        <taxon>Pseudomonadota</taxon>
        <taxon>Gammaproteobacteria</taxon>
        <taxon>Chromatiales</taxon>
        <taxon>Sedimenticolaceae</taxon>
        <taxon>Candidatus Thiodiazotropha</taxon>
    </lineage>
</organism>
<reference evidence="1 2" key="1">
    <citation type="submission" date="2016-06" db="EMBL/GenBank/DDBJ databases">
        <title>Genome sequence of endosymbiont of Candidatus Endolucinida thiodiazotropha.</title>
        <authorList>
            <person name="Poehlein A."/>
            <person name="Koenig S."/>
            <person name="Heiden S.E."/>
            <person name="Thuermer A."/>
            <person name="Voget S."/>
            <person name="Daniel R."/>
            <person name="Markert S."/>
            <person name="Gros O."/>
            <person name="Schweder T."/>
        </authorList>
    </citation>
    <scope>NUCLEOTIDE SEQUENCE [LARGE SCALE GENOMIC DNA]</scope>
    <source>
        <strain evidence="1 2">COS</strain>
    </source>
</reference>
<accession>A0A7Z1AE17</accession>
<evidence type="ECO:0000313" key="1">
    <source>
        <dbReference type="EMBL" id="ODJ86412.1"/>
    </source>
</evidence>
<protein>
    <recommendedName>
        <fullName evidence="3">Polymerase nucleotidyl transferase domain-containing protein</fullName>
    </recommendedName>
</protein>
<dbReference type="OrthoDB" id="253869at2"/>
<dbReference type="AlphaFoldDB" id="A0A7Z1AE17"/>